<keyword evidence="6 7" id="KW-0539">Nucleus</keyword>
<dbReference type="GO" id="GO:0003712">
    <property type="term" value="F:transcription coregulator activity"/>
    <property type="evidence" value="ECO:0007669"/>
    <property type="project" value="InterPro"/>
</dbReference>
<dbReference type="eggNOG" id="ENOG502SW8C">
    <property type="taxonomic scope" value="Eukaryota"/>
</dbReference>
<dbReference type="OMA" id="PDMHRTI"/>
<dbReference type="GO" id="GO:0016592">
    <property type="term" value="C:mediator complex"/>
    <property type="evidence" value="ECO:0007669"/>
    <property type="project" value="InterPro"/>
</dbReference>
<comment type="subunit">
    <text evidence="7">Component of the Mediator complex.</text>
</comment>
<feature type="coiled-coil region" evidence="8">
    <location>
        <begin position="100"/>
        <end position="127"/>
    </location>
</feature>
<proteinExistence type="inferred from homology"/>
<comment type="similarity">
    <text evidence="2 7">Belongs to the Mediator complex subunit 9 family.</text>
</comment>
<reference evidence="10" key="1">
    <citation type="journal article" date="2012" name="PLoS Genet.">
        <title>The genomes of the fungal plant pathogens Cladosporium fulvum and Dothistroma septosporum reveal adaptation to different hosts and lifestyles but also signatures of common ancestry.</title>
        <authorList>
            <person name="de Wit P.J.G.M."/>
            <person name="van der Burgt A."/>
            <person name="Oekmen B."/>
            <person name="Stergiopoulos I."/>
            <person name="Abd-Elsalam K.A."/>
            <person name="Aerts A.L."/>
            <person name="Bahkali A.H."/>
            <person name="Beenen H.G."/>
            <person name="Chettri P."/>
            <person name="Cox M.P."/>
            <person name="Datema E."/>
            <person name="de Vries R.P."/>
            <person name="Dhillon B."/>
            <person name="Ganley A.R."/>
            <person name="Griffiths S.A."/>
            <person name="Guo Y."/>
            <person name="Hamelin R.C."/>
            <person name="Henrissat B."/>
            <person name="Kabir M.S."/>
            <person name="Jashni M.K."/>
            <person name="Kema G."/>
            <person name="Klaubauf S."/>
            <person name="Lapidus A."/>
            <person name="Levasseur A."/>
            <person name="Lindquist E."/>
            <person name="Mehrabi R."/>
            <person name="Ohm R.A."/>
            <person name="Owen T.J."/>
            <person name="Salamov A."/>
            <person name="Schwelm A."/>
            <person name="Schijlen E."/>
            <person name="Sun H."/>
            <person name="van den Burg H.A."/>
            <person name="van Ham R.C.H.J."/>
            <person name="Zhang S."/>
            <person name="Goodwin S.B."/>
            <person name="Grigoriev I.V."/>
            <person name="Collemare J."/>
            <person name="Bradshaw R.E."/>
        </authorList>
    </citation>
    <scope>NUCLEOTIDE SEQUENCE [LARGE SCALE GENOMIC DNA]</scope>
    <source>
        <strain evidence="10">NZE10 / CBS 128990</strain>
    </source>
</reference>
<dbReference type="GO" id="GO:0006357">
    <property type="term" value="P:regulation of transcription by RNA polymerase II"/>
    <property type="evidence" value="ECO:0007669"/>
    <property type="project" value="InterPro"/>
</dbReference>
<evidence type="ECO:0000256" key="7">
    <source>
        <dbReference type="RuleBase" id="RU364145"/>
    </source>
</evidence>
<evidence type="ECO:0000256" key="2">
    <source>
        <dbReference type="ARBA" id="ARBA00008089"/>
    </source>
</evidence>
<comment type="function">
    <text evidence="7">Component of the Mediator complex, a coactivator involved in the regulated transcription of nearly all RNA polymerase II-dependent genes. Mediator functions as a bridge to convey information from gene-specific regulatory proteins to the basal RNA polymerase II transcription machinery. Mediator is recruited to promoters by direct interactions with regulatory proteins and serves as a scaffold for the assembly of a functional preinitiation complex with RNA polymerase II and the general transcription factors.</text>
</comment>
<evidence type="ECO:0000256" key="4">
    <source>
        <dbReference type="ARBA" id="ARBA00023159"/>
    </source>
</evidence>
<keyword evidence="3 7" id="KW-0805">Transcription regulation</keyword>
<protein>
    <recommendedName>
        <fullName evidence="7">Mediator of RNA polymerase II transcription subunit 9</fullName>
    </recommendedName>
    <alternativeName>
        <fullName evidence="7">Mediator complex subunit 9</fullName>
    </alternativeName>
</protein>
<sequence length="134" mass="15029">LQQPIKTTSNTALATSSNALQLPPPQTFEFLPPLHELLARIEVHNNQQSASLDQLFPIEDTTDIGSNYAEIQPLNPKELPTAALDIKARVRNAQREVEKLPDIDRTMEEQIEELRELEDKIARQHAVLCGLGEV</sequence>
<keyword evidence="5 7" id="KW-0804">Transcription</keyword>
<dbReference type="OrthoDB" id="5414694at2759"/>
<evidence type="ECO:0000256" key="6">
    <source>
        <dbReference type="ARBA" id="ARBA00023242"/>
    </source>
</evidence>
<evidence type="ECO:0000313" key="9">
    <source>
        <dbReference type="EMBL" id="EME39958.1"/>
    </source>
</evidence>
<dbReference type="HOGENOM" id="CLU_097220_3_0_1"/>
<keyword evidence="4 7" id="KW-0010">Activator</keyword>
<feature type="non-terminal residue" evidence="9">
    <location>
        <position position="134"/>
    </location>
</feature>
<evidence type="ECO:0000256" key="8">
    <source>
        <dbReference type="SAM" id="Coils"/>
    </source>
</evidence>
<organism evidence="9 10">
    <name type="scientific">Dothistroma septosporum (strain NZE10 / CBS 128990)</name>
    <name type="common">Red band needle blight fungus</name>
    <name type="synonym">Mycosphaerella pini</name>
    <dbReference type="NCBI Taxonomy" id="675120"/>
    <lineage>
        <taxon>Eukaryota</taxon>
        <taxon>Fungi</taxon>
        <taxon>Dikarya</taxon>
        <taxon>Ascomycota</taxon>
        <taxon>Pezizomycotina</taxon>
        <taxon>Dothideomycetes</taxon>
        <taxon>Dothideomycetidae</taxon>
        <taxon>Mycosphaerellales</taxon>
        <taxon>Mycosphaerellaceae</taxon>
        <taxon>Dothistroma</taxon>
    </lineage>
</organism>
<reference evidence="9 10" key="2">
    <citation type="journal article" date="2012" name="PLoS Pathog.">
        <title>Diverse lifestyles and strategies of plant pathogenesis encoded in the genomes of eighteen Dothideomycetes fungi.</title>
        <authorList>
            <person name="Ohm R.A."/>
            <person name="Feau N."/>
            <person name="Henrissat B."/>
            <person name="Schoch C.L."/>
            <person name="Horwitz B.A."/>
            <person name="Barry K.W."/>
            <person name="Condon B.J."/>
            <person name="Copeland A.C."/>
            <person name="Dhillon B."/>
            <person name="Glaser F."/>
            <person name="Hesse C.N."/>
            <person name="Kosti I."/>
            <person name="LaButti K."/>
            <person name="Lindquist E.A."/>
            <person name="Lucas S."/>
            <person name="Salamov A.A."/>
            <person name="Bradshaw R.E."/>
            <person name="Ciuffetti L."/>
            <person name="Hamelin R.C."/>
            <person name="Kema G.H.J."/>
            <person name="Lawrence C."/>
            <person name="Scott J.A."/>
            <person name="Spatafora J.W."/>
            <person name="Turgeon B.G."/>
            <person name="de Wit P.J.G.M."/>
            <person name="Zhong S."/>
            <person name="Goodwin S.B."/>
            <person name="Grigoriev I.V."/>
        </authorList>
    </citation>
    <scope>NUCLEOTIDE SEQUENCE [LARGE SCALE GENOMIC DNA]</scope>
    <source>
        <strain evidence="10">NZE10 / CBS 128990</strain>
    </source>
</reference>
<dbReference type="Proteomes" id="UP000016933">
    <property type="component" value="Unassembled WGS sequence"/>
</dbReference>
<gene>
    <name evidence="7" type="primary">MED9</name>
    <name evidence="9" type="ORF">DOTSEDRAFT_96380</name>
</gene>
<dbReference type="AlphaFoldDB" id="N1PC28"/>
<evidence type="ECO:0000256" key="1">
    <source>
        <dbReference type="ARBA" id="ARBA00004123"/>
    </source>
</evidence>
<feature type="non-terminal residue" evidence="9">
    <location>
        <position position="1"/>
    </location>
</feature>
<dbReference type="STRING" id="675120.N1PC28"/>
<evidence type="ECO:0000256" key="3">
    <source>
        <dbReference type="ARBA" id="ARBA00023015"/>
    </source>
</evidence>
<dbReference type="Pfam" id="PF07544">
    <property type="entry name" value="Med9"/>
    <property type="match status" value="1"/>
</dbReference>
<dbReference type="InterPro" id="IPR011425">
    <property type="entry name" value="Med9"/>
</dbReference>
<name>N1PC28_DOTSN</name>
<dbReference type="EMBL" id="KB446544">
    <property type="protein sequence ID" value="EME39958.1"/>
    <property type="molecule type" value="Genomic_DNA"/>
</dbReference>
<keyword evidence="8" id="KW-0175">Coiled coil</keyword>
<evidence type="ECO:0000313" key="10">
    <source>
        <dbReference type="Proteomes" id="UP000016933"/>
    </source>
</evidence>
<evidence type="ECO:0000256" key="5">
    <source>
        <dbReference type="ARBA" id="ARBA00023163"/>
    </source>
</evidence>
<keyword evidence="10" id="KW-1185">Reference proteome</keyword>
<comment type="subcellular location">
    <subcellularLocation>
        <location evidence="1 7">Nucleus</location>
    </subcellularLocation>
</comment>
<accession>N1PC28</accession>